<dbReference type="NCBIfam" id="NF001764">
    <property type="entry name" value="PRK00504.1"/>
    <property type="match status" value="1"/>
</dbReference>
<reference evidence="7" key="1">
    <citation type="journal article" date="2012" name="J. Bacteriol.">
        <title>Complete genome sequence of Mycoplasma pneumoniae type 2a strain 309, isolated in Japan.</title>
        <authorList>
            <person name="Kenri T."/>
            <person name="Horino A."/>
            <person name="Matsui M."/>
            <person name="Sasaki Y."/>
            <person name="Suzuki S."/>
            <person name="Narita M."/>
            <person name="Ohya H."/>
            <person name="Okazaki N."/>
            <person name="Shibayama K."/>
        </authorList>
    </citation>
    <scope>NUCLEOTIDE SEQUENCE [LARGE SCALE GENOMIC DNA]</scope>
    <source>
        <strain evidence="7">309</strain>
    </source>
</reference>
<dbReference type="SMR" id="A0AB33HL74"/>
<evidence type="ECO:0000256" key="3">
    <source>
        <dbReference type="ARBA" id="ARBA00023274"/>
    </source>
</evidence>
<protein>
    <recommendedName>
        <fullName evidence="4 5">Large ribosomal subunit protein bL33</fullName>
    </recommendedName>
</protein>
<dbReference type="NCBIfam" id="TIGR01023">
    <property type="entry name" value="rpmG_bact"/>
    <property type="match status" value="1"/>
</dbReference>
<organism evidence="6 7">
    <name type="scientific">Mycoplasmoides pneumoniae 309</name>
    <dbReference type="NCBI Taxonomy" id="1112856"/>
    <lineage>
        <taxon>Bacteria</taxon>
        <taxon>Bacillati</taxon>
        <taxon>Mycoplasmatota</taxon>
        <taxon>Mycoplasmoidales</taxon>
        <taxon>Mycoplasmoidaceae</taxon>
        <taxon>Mycoplasmoides</taxon>
    </lineage>
</organism>
<dbReference type="GO" id="GO:1990904">
    <property type="term" value="C:ribonucleoprotein complex"/>
    <property type="evidence" value="ECO:0007669"/>
    <property type="project" value="UniProtKB-KW"/>
</dbReference>
<dbReference type="AlphaFoldDB" id="A0AB33HL74"/>
<keyword evidence="3 5" id="KW-0687">Ribonucleoprotein</keyword>
<dbReference type="SUPFAM" id="SSF57829">
    <property type="entry name" value="Zn-binding ribosomal proteins"/>
    <property type="match status" value="1"/>
</dbReference>
<evidence type="ECO:0000256" key="1">
    <source>
        <dbReference type="ARBA" id="ARBA00007596"/>
    </source>
</evidence>
<sequence>MRKKIIFVCQDCLSRNYVMSWSKQVLNRLIINKYCKHCNQKTKHLDSF</sequence>
<dbReference type="GO" id="GO:0005840">
    <property type="term" value="C:ribosome"/>
    <property type="evidence" value="ECO:0007669"/>
    <property type="project" value="UniProtKB-KW"/>
</dbReference>
<dbReference type="KEGG" id="mpm:MPNA0690"/>
<comment type="similarity">
    <text evidence="1 5">Belongs to the bacterial ribosomal protein bL33 family.</text>
</comment>
<name>A0AB33HL74_MYCPM</name>
<dbReference type="EMBL" id="AP012303">
    <property type="protein sequence ID" value="BAL21638.1"/>
    <property type="molecule type" value="Genomic_DNA"/>
</dbReference>
<dbReference type="InterPro" id="IPR001705">
    <property type="entry name" value="Ribosomal_bL33"/>
</dbReference>
<keyword evidence="2 5" id="KW-0689">Ribosomal protein</keyword>
<dbReference type="GO" id="GO:0003735">
    <property type="term" value="F:structural constituent of ribosome"/>
    <property type="evidence" value="ECO:0007669"/>
    <property type="project" value="InterPro"/>
</dbReference>
<gene>
    <name evidence="5 6" type="primary">rpmG</name>
    <name evidence="6" type="ORF">MPNA0690</name>
</gene>
<evidence type="ECO:0000256" key="4">
    <source>
        <dbReference type="ARBA" id="ARBA00035176"/>
    </source>
</evidence>
<dbReference type="GeneID" id="66609289"/>
<accession>A0AB33HL74</accession>
<evidence type="ECO:0000313" key="7">
    <source>
        <dbReference type="Proteomes" id="UP000007105"/>
    </source>
</evidence>
<evidence type="ECO:0000256" key="2">
    <source>
        <dbReference type="ARBA" id="ARBA00022980"/>
    </source>
</evidence>
<dbReference type="GO" id="GO:0006412">
    <property type="term" value="P:translation"/>
    <property type="evidence" value="ECO:0007669"/>
    <property type="project" value="UniProtKB-UniRule"/>
</dbReference>
<evidence type="ECO:0000256" key="5">
    <source>
        <dbReference type="HAMAP-Rule" id="MF_00294"/>
    </source>
</evidence>
<dbReference type="Gene3D" id="2.20.28.120">
    <property type="entry name" value="Ribosomal protein L33"/>
    <property type="match status" value="1"/>
</dbReference>
<dbReference type="GO" id="GO:0005737">
    <property type="term" value="C:cytoplasm"/>
    <property type="evidence" value="ECO:0007669"/>
    <property type="project" value="UniProtKB-ARBA"/>
</dbReference>
<dbReference type="InterPro" id="IPR011332">
    <property type="entry name" value="Ribosomal_zn-bd"/>
</dbReference>
<evidence type="ECO:0000313" key="6">
    <source>
        <dbReference type="EMBL" id="BAL21638.1"/>
    </source>
</evidence>
<dbReference type="Proteomes" id="UP000007105">
    <property type="component" value="Chromosome"/>
</dbReference>
<dbReference type="HAMAP" id="MF_00294">
    <property type="entry name" value="Ribosomal_bL33"/>
    <property type="match status" value="1"/>
</dbReference>
<dbReference type="InterPro" id="IPR038584">
    <property type="entry name" value="Ribosomal_bL33_sf"/>
</dbReference>
<dbReference type="Pfam" id="PF00471">
    <property type="entry name" value="Ribosomal_L33"/>
    <property type="match status" value="1"/>
</dbReference>
<dbReference type="RefSeq" id="WP_010874426.1">
    <property type="nucleotide sequence ID" value="NC_016807.1"/>
</dbReference>
<proteinExistence type="inferred from homology"/>